<comment type="caution">
    <text evidence="2">The sequence shown here is derived from an EMBL/GenBank/DDBJ whole genome shotgun (WGS) entry which is preliminary data.</text>
</comment>
<feature type="compositionally biased region" description="Low complexity" evidence="1">
    <location>
        <begin position="1"/>
        <end position="20"/>
    </location>
</feature>
<dbReference type="Pfam" id="PF13563">
    <property type="entry name" value="2_5_RNA_ligase2"/>
    <property type="match status" value="1"/>
</dbReference>
<evidence type="ECO:0000313" key="2">
    <source>
        <dbReference type="EMBL" id="KAK8067420.1"/>
    </source>
</evidence>
<evidence type="ECO:0000313" key="3">
    <source>
        <dbReference type="Proteomes" id="UP001446871"/>
    </source>
</evidence>
<proteinExistence type="predicted"/>
<feature type="region of interest" description="Disordered" evidence="1">
    <location>
        <begin position="70"/>
        <end position="95"/>
    </location>
</feature>
<feature type="region of interest" description="Disordered" evidence="1">
    <location>
        <begin position="1"/>
        <end position="21"/>
    </location>
</feature>
<name>A0ABR1V896_9PEZI</name>
<keyword evidence="3" id="KW-1185">Reference proteome</keyword>
<gene>
    <name evidence="2" type="ORF">PG996_006532</name>
</gene>
<dbReference type="Proteomes" id="UP001446871">
    <property type="component" value="Unassembled WGS sequence"/>
</dbReference>
<organism evidence="2 3">
    <name type="scientific">Apiospora saccharicola</name>
    <dbReference type="NCBI Taxonomy" id="335842"/>
    <lineage>
        <taxon>Eukaryota</taxon>
        <taxon>Fungi</taxon>
        <taxon>Dikarya</taxon>
        <taxon>Ascomycota</taxon>
        <taxon>Pezizomycotina</taxon>
        <taxon>Sordariomycetes</taxon>
        <taxon>Xylariomycetidae</taxon>
        <taxon>Amphisphaeriales</taxon>
        <taxon>Apiosporaceae</taxon>
        <taxon>Apiospora</taxon>
    </lineage>
</organism>
<accession>A0ABR1V896</accession>
<sequence>MPSAVEPASSSSSTPATYSAMLKSEGGGSNLCIPMHRVRLPSLMVVGTRAPLLLLRLNLVNTRNNSNSVRVNQNLHHGRRQGQHNNSHQEEEEEEDVYVLTLLTDPSHERAMSALRRQWFPAQRLKVDAHMTLFHALPGRLLQTIKRDLAEAAASTQEFKVEVNLRQDVWRMGRKGVAVSVRGRGAGLDLEGTVGGMRRGLIDRWEEMGEDENTTTAAAAAADGSEKNIVVAHGGEKEEKTHGALSAQDARRGWKAHYTIMNKEEDPARVEECFNELRGGGSGLGPAAKSQGTVLGLRLWRYDRGWWRQEDDFLFSSGGGSFK</sequence>
<dbReference type="EMBL" id="JAQQWM010000004">
    <property type="protein sequence ID" value="KAK8067420.1"/>
    <property type="molecule type" value="Genomic_DNA"/>
</dbReference>
<evidence type="ECO:0000256" key="1">
    <source>
        <dbReference type="SAM" id="MobiDB-lite"/>
    </source>
</evidence>
<reference evidence="2 3" key="1">
    <citation type="submission" date="2023-01" db="EMBL/GenBank/DDBJ databases">
        <title>Analysis of 21 Apiospora genomes using comparative genomics revels a genus with tremendous synthesis potential of carbohydrate active enzymes and secondary metabolites.</title>
        <authorList>
            <person name="Sorensen T."/>
        </authorList>
    </citation>
    <scope>NUCLEOTIDE SEQUENCE [LARGE SCALE GENOMIC DNA]</scope>
    <source>
        <strain evidence="2 3">CBS 83171</strain>
    </source>
</reference>
<protein>
    <submittedName>
        <fullName evidence="2">Uncharacterized protein</fullName>
    </submittedName>
</protein>